<feature type="transmembrane region" description="Helical" evidence="12">
    <location>
        <begin position="50"/>
        <end position="75"/>
    </location>
</feature>
<evidence type="ECO:0000256" key="5">
    <source>
        <dbReference type="ARBA" id="ARBA00022679"/>
    </source>
</evidence>
<keyword evidence="7 12" id="KW-0812">Transmembrane</keyword>
<dbReference type="SUPFAM" id="SSF55604">
    <property type="entry name" value="Glucose permease domain IIB"/>
    <property type="match status" value="1"/>
</dbReference>
<evidence type="ECO:0000256" key="3">
    <source>
        <dbReference type="ARBA" id="ARBA00022475"/>
    </source>
</evidence>
<keyword evidence="9 12" id="KW-1133">Transmembrane helix</keyword>
<dbReference type="PROSITE" id="PS51103">
    <property type="entry name" value="PTS_EIIC_TYPE_1"/>
    <property type="match status" value="1"/>
</dbReference>
<keyword evidence="5" id="KW-0808">Transferase</keyword>
<dbReference type="CDD" id="cd00212">
    <property type="entry name" value="PTS_IIB_glc"/>
    <property type="match status" value="1"/>
</dbReference>
<reference evidence="15" key="1">
    <citation type="submission" date="2022-07" db="EMBL/GenBank/DDBJ databases">
        <title>Complete genome of Mycoplasma equigenitalium type strain T37.</title>
        <authorList>
            <person name="Spergser J."/>
        </authorList>
    </citation>
    <scope>NUCLEOTIDE SEQUENCE</scope>
    <source>
        <strain evidence="15">T37</strain>
    </source>
</reference>
<dbReference type="EMBL" id="CP101808">
    <property type="protein sequence ID" value="UUD37039.1"/>
    <property type="molecule type" value="Genomic_DNA"/>
</dbReference>
<feature type="transmembrane region" description="Helical" evidence="12">
    <location>
        <begin position="404"/>
        <end position="424"/>
    </location>
</feature>
<evidence type="ECO:0000259" key="14">
    <source>
        <dbReference type="PROSITE" id="PS51103"/>
    </source>
</evidence>
<evidence type="ECO:0000256" key="12">
    <source>
        <dbReference type="SAM" id="Phobius"/>
    </source>
</evidence>
<feature type="transmembrane region" description="Helical" evidence="12">
    <location>
        <begin position="284"/>
        <end position="304"/>
    </location>
</feature>
<feature type="transmembrane region" description="Helical" evidence="12">
    <location>
        <begin position="175"/>
        <end position="205"/>
    </location>
</feature>
<evidence type="ECO:0000256" key="4">
    <source>
        <dbReference type="ARBA" id="ARBA00022597"/>
    </source>
</evidence>
<dbReference type="Proteomes" id="UP001059576">
    <property type="component" value="Chromosome"/>
</dbReference>
<feature type="active site" description="Phosphocysteine intermediate; for EIIB activity" evidence="11">
    <location>
        <position position="478"/>
    </location>
</feature>
<sequence length="537" mass="58063">MAKSVGKKILNYVGDLGKALMFPIAVLPIAAILLRVGAEIPTATTFSKFVQQFVITGGSIVFDNLPILFAVGIAFGLSKDNRGEAAFAGLIGMLLLMALLKQGGANLVDVFYGNIQFKGAAAKGFGGLLGNKYDAIMSANVLNGILAGILVSVIYNNSRSVELPKVLGFFSGRRLVPVLAIFSILILSFVWALVFPWIAYVIYIVSKALGDATGNRYANAGIMGVYGILNRLLIPFGLHHIPNNIFWFQLGHHLTADGKDVFGDIFIFLNGVPEGNTAGTFQSGFFPVMMFGLPAMVAAFYVTADDKEQKRRVIELFGSAAVVSFLTGITEPIEFAFLFVSPLLYGIHALLTGLFGFIVGLFGIQIGFGFSAGLFDYLLSFPKSLAIIDANYTGFEAVIRHPLWLLPIGAVTATVYYFLTWFMIKKLNLATPGRGAGRIESEEDTQVEQATAGGFSQKAKFIVKGFGGWDNIVDYQNCSTRLRYTLKDGSKIDETLLKKGGVIGVKRVSDTYVHAVVGVHVENVNNEIKSHIGEPLD</sequence>
<dbReference type="Gene3D" id="3.30.1360.60">
    <property type="entry name" value="Glucose permease domain IIB"/>
    <property type="match status" value="1"/>
</dbReference>
<dbReference type="RefSeq" id="WP_256541833.1">
    <property type="nucleotide sequence ID" value="NZ_CP101808.1"/>
</dbReference>
<dbReference type="InterPro" id="IPR003352">
    <property type="entry name" value="PTS_EIIC"/>
</dbReference>
<evidence type="ECO:0000256" key="10">
    <source>
        <dbReference type="ARBA" id="ARBA00023136"/>
    </source>
</evidence>
<feature type="transmembrane region" description="Helical" evidence="12">
    <location>
        <begin position="316"/>
        <end position="337"/>
    </location>
</feature>
<dbReference type="InterPro" id="IPR018113">
    <property type="entry name" value="PTrfase_EIIB_Cys"/>
</dbReference>
<keyword evidence="4" id="KW-0762">Sugar transport</keyword>
<evidence type="ECO:0000313" key="15">
    <source>
        <dbReference type="EMBL" id="UUD37039.1"/>
    </source>
</evidence>
<keyword evidence="10 12" id="KW-0472">Membrane</keyword>
<dbReference type="Pfam" id="PF00367">
    <property type="entry name" value="PTS_EIIB"/>
    <property type="match status" value="1"/>
</dbReference>
<dbReference type="InterPro" id="IPR050429">
    <property type="entry name" value="PTS_Glucose_EIICBA"/>
</dbReference>
<keyword evidence="2" id="KW-0813">Transport</keyword>
<dbReference type="InterPro" id="IPR013013">
    <property type="entry name" value="PTS_EIIC_1"/>
</dbReference>
<dbReference type="PANTHER" id="PTHR30009">
    <property type="entry name" value="CYTOCHROME C-TYPE SYNTHESIS PROTEIN AND PTS TRANSMEMBRANE COMPONENT"/>
    <property type="match status" value="1"/>
</dbReference>
<evidence type="ECO:0000256" key="2">
    <source>
        <dbReference type="ARBA" id="ARBA00022448"/>
    </source>
</evidence>
<keyword evidence="8" id="KW-0418">Kinase</keyword>
<protein>
    <submittedName>
        <fullName evidence="15">PTS transporter subunit EIIC</fullName>
    </submittedName>
</protein>
<evidence type="ECO:0000256" key="6">
    <source>
        <dbReference type="ARBA" id="ARBA00022683"/>
    </source>
</evidence>
<feature type="transmembrane region" description="Helical" evidence="12">
    <location>
        <begin position="20"/>
        <end position="38"/>
    </location>
</feature>
<name>A0ABY5J1F0_9BACT</name>
<dbReference type="PROSITE" id="PS51098">
    <property type="entry name" value="PTS_EIIB_TYPE_1"/>
    <property type="match status" value="1"/>
</dbReference>
<dbReference type="PANTHER" id="PTHR30009:SF4">
    <property type="entry name" value="PTS SYSTEM N-ACETYLGLUCOSAMINE-SPECIFIC EIICBA COMPONENT"/>
    <property type="match status" value="1"/>
</dbReference>
<accession>A0ABY5J1F0</accession>
<evidence type="ECO:0000313" key="16">
    <source>
        <dbReference type="Proteomes" id="UP001059576"/>
    </source>
</evidence>
<gene>
    <name evidence="15" type="ORF">NPA09_00475</name>
</gene>
<keyword evidence="6" id="KW-0598">Phosphotransferase system</keyword>
<evidence type="ECO:0000256" key="8">
    <source>
        <dbReference type="ARBA" id="ARBA00022777"/>
    </source>
</evidence>
<organism evidence="15 16">
    <name type="scientific">Mycoplasmopsis equigenitalium</name>
    <dbReference type="NCBI Taxonomy" id="114883"/>
    <lineage>
        <taxon>Bacteria</taxon>
        <taxon>Bacillati</taxon>
        <taxon>Mycoplasmatota</taxon>
        <taxon>Mycoplasmoidales</taxon>
        <taxon>Metamycoplasmataceae</taxon>
        <taxon>Mycoplasmopsis</taxon>
    </lineage>
</organism>
<evidence type="ECO:0000256" key="1">
    <source>
        <dbReference type="ARBA" id="ARBA00004651"/>
    </source>
</evidence>
<feature type="transmembrane region" description="Helical" evidence="12">
    <location>
        <begin position="133"/>
        <end position="155"/>
    </location>
</feature>
<evidence type="ECO:0000259" key="13">
    <source>
        <dbReference type="PROSITE" id="PS51098"/>
    </source>
</evidence>
<evidence type="ECO:0000256" key="11">
    <source>
        <dbReference type="PROSITE-ProRule" id="PRU00421"/>
    </source>
</evidence>
<dbReference type="InterPro" id="IPR001996">
    <property type="entry name" value="PTS_IIB_1"/>
</dbReference>
<feature type="domain" description="PTS EIIB type-1" evidence="13">
    <location>
        <begin position="456"/>
        <end position="537"/>
    </location>
</feature>
<keyword evidence="3" id="KW-1003">Cell membrane</keyword>
<keyword evidence="16" id="KW-1185">Reference proteome</keyword>
<comment type="subcellular location">
    <subcellularLocation>
        <location evidence="1">Cell membrane</location>
        <topology evidence="1">Multi-pass membrane protein</topology>
    </subcellularLocation>
</comment>
<feature type="transmembrane region" description="Helical" evidence="12">
    <location>
        <begin position="87"/>
        <end position="112"/>
    </location>
</feature>
<dbReference type="InterPro" id="IPR036878">
    <property type="entry name" value="Glu_permease_IIB"/>
</dbReference>
<evidence type="ECO:0000256" key="7">
    <source>
        <dbReference type="ARBA" id="ARBA00022692"/>
    </source>
</evidence>
<feature type="domain" description="PTS EIIC type-1" evidence="14">
    <location>
        <begin position="7"/>
        <end position="436"/>
    </location>
</feature>
<dbReference type="Pfam" id="PF02378">
    <property type="entry name" value="PTS_EIIC"/>
    <property type="match status" value="1"/>
</dbReference>
<proteinExistence type="predicted"/>
<evidence type="ECO:0000256" key="9">
    <source>
        <dbReference type="ARBA" id="ARBA00022989"/>
    </source>
</evidence>